<feature type="signal peptide" evidence="1">
    <location>
        <begin position="1"/>
        <end position="32"/>
    </location>
</feature>
<accession>A0ABN2HLD3</accession>
<keyword evidence="3" id="KW-1185">Reference proteome</keyword>
<evidence type="ECO:0000256" key="1">
    <source>
        <dbReference type="SAM" id="SignalP"/>
    </source>
</evidence>
<dbReference type="RefSeq" id="WP_163569974.1">
    <property type="nucleotide sequence ID" value="NZ_BAAANY010000017.1"/>
</dbReference>
<evidence type="ECO:0000313" key="2">
    <source>
        <dbReference type="EMBL" id="GAA1689914.1"/>
    </source>
</evidence>
<name>A0ABN2HLD3_9ACTN</name>
<keyword evidence="1" id="KW-0732">Signal</keyword>
<feature type="chain" id="PRO_5046022078" description="Secreted protein" evidence="1">
    <location>
        <begin position="33"/>
        <end position="151"/>
    </location>
</feature>
<evidence type="ECO:0008006" key="4">
    <source>
        <dbReference type="Google" id="ProtNLM"/>
    </source>
</evidence>
<dbReference type="EMBL" id="BAAANY010000017">
    <property type="protein sequence ID" value="GAA1689914.1"/>
    <property type="molecule type" value="Genomic_DNA"/>
</dbReference>
<gene>
    <name evidence="2" type="ORF">GCM10009765_44070</name>
</gene>
<dbReference type="Proteomes" id="UP001500618">
    <property type="component" value="Unassembled WGS sequence"/>
</dbReference>
<proteinExistence type="predicted"/>
<evidence type="ECO:0000313" key="3">
    <source>
        <dbReference type="Proteomes" id="UP001500618"/>
    </source>
</evidence>
<protein>
    <recommendedName>
        <fullName evidence="4">Secreted protein</fullName>
    </recommendedName>
</protein>
<organism evidence="2 3">
    <name type="scientific">Fodinicola feengrottensis</name>
    <dbReference type="NCBI Taxonomy" id="435914"/>
    <lineage>
        <taxon>Bacteria</taxon>
        <taxon>Bacillati</taxon>
        <taxon>Actinomycetota</taxon>
        <taxon>Actinomycetes</taxon>
        <taxon>Mycobacteriales</taxon>
        <taxon>Fodinicola</taxon>
    </lineage>
</organism>
<comment type="caution">
    <text evidence="2">The sequence shown here is derived from an EMBL/GenBank/DDBJ whole genome shotgun (WGS) entry which is preliminary data.</text>
</comment>
<reference evidence="2 3" key="1">
    <citation type="journal article" date="2019" name="Int. J. Syst. Evol. Microbiol.">
        <title>The Global Catalogue of Microorganisms (GCM) 10K type strain sequencing project: providing services to taxonomists for standard genome sequencing and annotation.</title>
        <authorList>
            <consortium name="The Broad Institute Genomics Platform"/>
            <consortium name="The Broad Institute Genome Sequencing Center for Infectious Disease"/>
            <person name="Wu L."/>
            <person name="Ma J."/>
        </authorList>
    </citation>
    <scope>NUCLEOTIDE SEQUENCE [LARGE SCALE GENOMIC DNA]</scope>
    <source>
        <strain evidence="2 3">JCM 14718</strain>
    </source>
</reference>
<sequence>MMKARLNTAVVTVVGVAAVLTATVGPASPAVASSTDPGQPAGAVGNYLGNAYSASAGECKVWMNGTDWTNASGGHYQYTQAEFETWGHALCTVHYLRWHYLQGKWRKSFDISRTMEATDRYQTGFYWNGPGWRTQVCLVTGDRFCGDTYTG</sequence>